<dbReference type="Proteomes" id="UP000429607">
    <property type="component" value="Unassembled WGS sequence"/>
</dbReference>
<comment type="caution">
    <text evidence="3">The sequence shown here is derived from an EMBL/GenBank/DDBJ whole genome shotgun (WGS) entry which is preliminary data.</text>
</comment>
<dbReference type="EMBL" id="QXFV01000951">
    <property type="protein sequence ID" value="KAE9020037.1"/>
    <property type="molecule type" value="Genomic_DNA"/>
</dbReference>
<name>A0A6A4CSI9_9STRA</name>
<dbReference type="EMBL" id="QXFU01001383">
    <property type="protein sequence ID" value="KAE9003573.1"/>
    <property type="molecule type" value="Genomic_DNA"/>
</dbReference>
<protein>
    <submittedName>
        <fullName evidence="3">Uncharacterized protein</fullName>
    </submittedName>
</protein>
<reference evidence="3 5" key="1">
    <citation type="submission" date="2018-08" db="EMBL/GenBank/DDBJ databases">
        <title>Genomic investigation of the strawberry pathogen Phytophthora fragariae indicates pathogenicity is determined by transcriptional variation in three key races.</title>
        <authorList>
            <person name="Adams T.M."/>
            <person name="Armitage A.D."/>
            <person name="Sobczyk M.K."/>
            <person name="Bates H.J."/>
            <person name="Dunwell J.M."/>
            <person name="Nellist C.F."/>
            <person name="Harrison R.J."/>
        </authorList>
    </citation>
    <scope>NUCLEOTIDE SEQUENCE [LARGE SCALE GENOMIC DNA]</scope>
    <source>
        <strain evidence="2 4">SCRP249</strain>
        <strain evidence="1 6">SCRP324</strain>
        <strain evidence="3 5">SCRP333</strain>
    </source>
</reference>
<sequence>MPRTPGKQDITPQKRVSIGLYLAGLSSNGRLPRGSKKLAMQTFKICRRSNDIIWKLQRGPGAMAAARRPYSERGRRITVDELGQTIAAVLFAHGRPSKLSLRPLRSHNLRCTTI</sequence>
<dbReference type="EMBL" id="QXFT01002765">
    <property type="protein sequence ID" value="KAE9293451.1"/>
    <property type="molecule type" value="Genomic_DNA"/>
</dbReference>
<evidence type="ECO:0000313" key="1">
    <source>
        <dbReference type="EMBL" id="KAE9003573.1"/>
    </source>
</evidence>
<accession>A0A6A4CSI9</accession>
<dbReference type="Proteomes" id="UP000434957">
    <property type="component" value="Unassembled WGS sequence"/>
</dbReference>
<evidence type="ECO:0000313" key="5">
    <source>
        <dbReference type="Proteomes" id="UP000434957"/>
    </source>
</evidence>
<proteinExistence type="predicted"/>
<organism evidence="3 5">
    <name type="scientific">Phytophthora rubi</name>
    <dbReference type="NCBI Taxonomy" id="129364"/>
    <lineage>
        <taxon>Eukaryota</taxon>
        <taxon>Sar</taxon>
        <taxon>Stramenopiles</taxon>
        <taxon>Oomycota</taxon>
        <taxon>Peronosporomycetes</taxon>
        <taxon>Peronosporales</taxon>
        <taxon>Peronosporaceae</taxon>
        <taxon>Phytophthora</taxon>
    </lineage>
</organism>
<keyword evidence="5" id="KW-1185">Reference proteome</keyword>
<dbReference type="Proteomes" id="UP000435112">
    <property type="component" value="Unassembled WGS sequence"/>
</dbReference>
<evidence type="ECO:0000313" key="3">
    <source>
        <dbReference type="EMBL" id="KAE9293451.1"/>
    </source>
</evidence>
<evidence type="ECO:0000313" key="4">
    <source>
        <dbReference type="Proteomes" id="UP000429607"/>
    </source>
</evidence>
<dbReference type="OrthoDB" id="124427at2759"/>
<dbReference type="AlphaFoldDB" id="A0A6A4CSI9"/>
<evidence type="ECO:0000313" key="2">
    <source>
        <dbReference type="EMBL" id="KAE9020037.1"/>
    </source>
</evidence>
<evidence type="ECO:0000313" key="6">
    <source>
        <dbReference type="Proteomes" id="UP000435112"/>
    </source>
</evidence>
<gene>
    <name evidence="2" type="ORF">PR001_g13711</name>
    <name evidence="1" type="ORF">PR002_g17298</name>
    <name evidence="3" type="ORF">PR003_g24502</name>
</gene>